<feature type="transmembrane region" description="Helical" evidence="1">
    <location>
        <begin position="240"/>
        <end position="258"/>
    </location>
</feature>
<dbReference type="RefSeq" id="WP_169161257.1">
    <property type="nucleotide sequence ID" value="NZ_JABBFW010000009.1"/>
</dbReference>
<keyword evidence="4" id="KW-0808">Transferase</keyword>
<feature type="domain" description="Acyltransferase 3" evidence="2">
    <location>
        <begin position="1"/>
        <end position="323"/>
    </location>
</feature>
<keyword evidence="1" id="KW-0472">Membrane</keyword>
<keyword evidence="5" id="KW-1185">Reference proteome</keyword>
<dbReference type="EMBL" id="JABBFW010000009">
    <property type="protein sequence ID" value="NML16214.1"/>
    <property type="molecule type" value="Genomic_DNA"/>
</dbReference>
<accession>A0A848F9J6</accession>
<feature type="transmembrane region" description="Helical" evidence="1">
    <location>
        <begin position="66"/>
        <end position="85"/>
    </location>
</feature>
<feature type="transmembrane region" description="Helical" evidence="1">
    <location>
        <begin position="188"/>
        <end position="206"/>
    </location>
</feature>
<proteinExistence type="predicted"/>
<sequence length="635" mass="70605">MDGLRTIAVVPVVLFHAGFDLFSGGFVGVDVFFVISGYLITGIILSEVLAGNFNIIKFYERRARRILPALFLVILACLPFAWVLLSPRDLKDFSESLVAVSLFGSNFLFWKESGYFEGAAELKPLLHTWSLAVEEQYYVLFPMALMLAWRLGLRWMLAFFAAVFAASLAAAQWGAVHAPAANFYLLPTRSWELLIGAFVAMASLDKRRLNFSVAKKEVGAWIGLALIVYAIFFFDKETPFPSLYSLVPTVGAALIIVCATQETIAGKFIANKWFVGIGLISYSLYLWHQPLFAFARHAGYGESDKVVFGFLSVFAVLLAYLSWRYVESPFRNGWRFDRKQIFSYGTAGSVALIALGLAGHVKNGFMEMKATRDQLVVLKSITPSPRRADCHTAGESFIKAKDACEYHAGKLSWAAFGDSHAVELAYAMADELAAYGLSLKHFSFSNCVPTFGRTVGGQFKYCSEWTDQAAKYIAENKDIRNVVVSYRINNWLFGGHTGKYPRLVDDVGQSEREKVWNSYVNVLRHFVGSGKKVFLVLQAPEIPKSIDELVLEAGDARGRIYGADASWWKSRSEYLRARLHEIPREVTIIDPAQIFCDEAKCMAANGGVAYYFDDNHLTVAGAKLVAAGLMQSVGF</sequence>
<dbReference type="Proteomes" id="UP000574067">
    <property type="component" value="Unassembled WGS sequence"/>
</dbReference>
<dbReference type="PANTHER" id="PTHR23028">
    <property type="entry name" value="ACETYLTRANSFERASE"/>
    <property type="match status" value="1"/>
</dbReference>
<feature type="transmembrane region" description="Helical" evidence="1">
    <location>
        <begin position="157"/>
        <end position="176"/>
    </location>
</feature>
<feature type="transmembrane region" description="Helical" evidence="1">
    <location>
        <begin position="7"/>
        <end position="26"/>
    </location>
</feature>
<feature type="transmembrane region" description="Helical" evidence="1">
    <location>
        <begin position="341"/>
        <end position="361"/>
    </location>
</feature>
<dbReference type="GO" id="GO:0016020">
    <property type="term" value="C:membrane"/>
    <property type="evidence" value="ECO:0007669"/>
    <property type="project" value="TreeGrafter"/>
</dbReference>
<dbReference type="AlphaFoldDB" id="A0A848F9J6"/>
<dbReference type="GO" id="GO:0009103">
    <property type="term" value="P:lipopolysaccharide biosynthetic process"/>
    <property type="evidence" value="ECO:0007669"/>
    <property type="project" value="TreeGrafter"/>
</dbReference>
<evidence type="ECO:0000259" key="2">
    <source>
        <dbReference type="Pfam" id="PF01757"/>
    </source>
</evidence>
<dbReference type="Pfam" id="PF01757">
    <property type="entry name" value="Acyl_transf_3"/>
    <property type="match status" value="1"/>
</dbReference>
<evidence type="ECO:0000259" key="3">
    <source>
        <dbReference type="Pfam" id="PF19040"/>
    </source>
</evidence>
<gene>
    <name evidence="4" type="ORF">HHL10_14635</name>
</gene>
<dbReference type="InterPro" id="IPR002656">
    <property type="entry name" value="Acyl_transf_3_dom"/>
</dbReference>
<dbReference type="GO" id="GO:0016747">
    <property type="term" value="F:acyltransferase activity, transferring groups other than amino-acyl groups"/>
    <property type="evidence" value="ECO:0007669"/>
    <property type="project" value="InterPro"/>
</dbReference>
<dbReference type="InterPro" id="IPR050879">
    <property type="entry name" value="Acyltransferase_3"/>
</dbReference>
<feature type="transmembrane region" description="Helical" evidence="1">
    <location>
        <begin position="270"/>
        <end position="287"/>
    </location>
</feature>
<protein>
    <submittedName>
        <fullName evidence="4">Acyltransferase</fullName>
    </submittedName>
</protein>
<evidence type="ECO:0000313" key="5">
    <source>
        <dbReference type="Proteomes" id="UP000574067"/>
    </source>
</evidence>
<keyword evidence="1" id="KW-1133">Transmembrane helix</keyword>
<organism evidence="4 5">
    <name type="scientific">Azohydromonas caseinilytica</name>
    <dbReference type="NCBI Taxonomy" id="2728836"/>
    <lineage>
        <taxon>Bacteria</taxon>
        <taxon>Pseudomonadati</taxon>
        <taxon>Pseudomonadota</taxon>
        <taxon>Betaproteobacteria</taxon>
        <taxon>Burkholderiales</taxon>
        <taxon>Sphaerotilaceae</taxon>
        <taxon>Azohydromonas</taxon>
    </lineage>
</organism>
<keyword evidence="4" id="KW-0012">Acyltransferase</keyword>
<comment type="caution">
    <text evidence="4">The sequence shown here is derived from an EMBL/GenBank/DDBJ whole genome shotgun (WGS) entry which is preliminary data.</text>
</comment>
<name>A0A848F9J6_9BURK</name>
<evidence type="ECO:0000256" key="1">
    <source>
        <dbReference type="SAM" id="Phobius"/>
    </source>
</evidence>
<feature type="domain" description="SGNH" evidence="3">
    <location>
        <begin position="389"/>
        <end position="627"/>
    </location>
</feature>
<reference evidence="4 5" key="1">
    <citation type="submission" date="2020-04" db="EMBL/GenBank/DDBJ databases">
        <title>Azohydromonas sp. isolated from soil.</title>
        <authorList>
            <person name="Dahal R.H."/>
        </authorList>
    </citation>
    <scope>NUCLEOTIDE SEQUENCE [LARGE SCALE GENOMIC DNA]</scope>
    <source>
        <strain evidence="4 5">G-1-1-14</strain>
    </source>
</reference>
<keyword evidence="1" id="KW-0812">Transmembrane</keyword>
<feature type="transmembrane region" description="Helical" evidence="1">
    <location>
        <begin position="32"/>
        <end position="54"/>
    </location>
</feature>
<dbReference type="PANTHER" id="PTHR23028:SF53">
    <property type="entry name" value="ACYL_TRANSF_3 DOMAIN-CONTAINING PROTEIN"/>
    <property type="match status" value="1"/>
</dbReference>
<evidence type="ECO:0000313" key="4">
    <source>
        <dbReference type="EMBL" id="NML16214.1"/>
    </source>
</evidence>
<dbReference type="Pfam" id="PF19040">
    <property type="entry name" value="SGNH"/>
    <property type="match status" value="1"/>
</dbReference>
<feature type="transmembrane region" description="Helical" evidence="1">
    <location>
        <begin position="307"/>
        <end position="326"/>
    </location>
</feature>
<feature type="transmembrane region" description="Helical" evidence="1">
    <location>
        <begin position="218"/>
        <end position="234"/>
    </location>
</feature>
<dbReference type="InterPro" id="IPR043968">
    <property type="entry name" value="SGNH"/>
</dbReference>